<feature type="transmembrane region" description="Helical" evidence="6">
    <location>
        <begin position="383"/>
        <end position="402"/>
    </location>
</feature>
<comment type="similarity">
    <text evidence="2">Belongs to the steroid 5-alpha reductase family.</text>
</comment>
<dbReference type="Proteomes" id="UP000032141">
    <property type="component" value="Chromosome C9"/>
</dbReference>
<dbReference type="PANTHER" id="PTHR10556">
    <property type="entry name" value="3-OXO-5-ALPHA-STEROID 4-DEHYDROGENASE"/>
    <property type="match status" value="1"/>
</dbReference>
<keyword evidence="3 6" id="KW-0812">Transmembrane</keyword>
<evidence type="ECO:0000256" key="2">
    <source>
        <dbReference type="ARBA" id="ARBA00007742"/>
    </source>
</evidence>
<reference evidence="8" key="2">
    <citation type="submission" date="2015-03" db="UniProtKB">
        <authorList>
            <consortium name="EnsemblPlants"/>
        </authorList>
    </citation>
    <scope>IDENTIFICATION</scope>
</reference>
<organism evidence="8 9">
    <name type="scientific">Brassica oleracea var. oleracea</name>
    <dbReference type="NCBI Taxonomy" id="109376"/>
    <lineage>
        <taxon>Eukaryota</taxon>
        <taxon>Viridiplantae</taxon>
        <taxon>Streptophyta</taxon>
        <taxon>Embryophyta</taxon>
        <taxon>Tracheophyta</taxon>
        <taxon>Spermatophyta</taxon>
        <taxon>Magnoliopsida</taxon>
        <taxon>eudicotyledons</taxon>
        <taxon>Gunneridae</taxon>
        <taxon>Pentapetalae</taxon>
        <taxon>rosids</taxon>
        <taxon>malvids</taxon>
        <taxon>Brassicales</taxon>
        <taxon>Brassicaceae</taxon>
        <taxon>Brassiceae</taxon>
        <taxon>Brassica</taxon>
    </lineage>
</organism>
<dbReference type="Pfam" id="PF02544">
    <property type="entry name" value="Steroid_dh"/>
    <property type="match status" value="1"/>
</dbReference>
<evidence type="ECO:0000259" key="7">
    <source>
        <dbReference type="Pfam" id="PF02544"/>
    </source>
</evidence>
<evidence type="ECO:0000256" key="3">
    <source>
        <dbReference type="ARBA" id="ARBA00022692"/>
    </source>
</evidence>
<proteinExistence type="inferred from homology"/>
<sequence>MFFSNPTAILSLPLPQLSTLDISTNTWCAKKEGRKRIWVSVVHGGSSRRFVGLRDEVHGGGGEKRRVVRDPAKVWCPRRRRREVVKNGGGRDTTGEDKNHPTLQNTCFFAFQTKPRKMEMVTSFVYPPPPSILLNTMSVVGLVSLAKVGWSEVRGIHLKYSKFNNNKTSSSSSPQPQKHPLGSFSSRTGMLLLYTPAFLAAASSFFVLPSDDLRFLLLKSALALHFFKRIFEVIITFPPSDAFRRTPYTYSLDLDSLLPILSLTHFVEQVLFIHKYSGEMAIDSALTITTSYFSSTALMLYSQNFTLGLPEPGFDLKPLGIVMFVVGIVGNLYHHVLLAKLRSEDGTKEYKIPKGGLFDTIICPHYLFEILVFWSFFMVSQTIYSFSFAMGTTFYLVGRSYATRSWYLSKFDDFPKHIKALIPFVF</sequence>
<evidence type="ECO:0000256" key="5">
    <source>
        <dbReference type="ARBA" id="ARBA00023136"/>
    </source>
</evidence>
<feature type="domain" description="3-oxo-5-alpha-steroid 4-dehydrogenase C-terminal" evidence="7">
    <location>
        <begin position="319"/>
        <end position="426"/>
    </location>
</feature>
<dbReference type="FunFam" id="1.20.120.1630:FF:000017">
    <property type="entry name" value="3-oxo-5-alpha-steroid 4-dehydrogenase family protein"/>
    <property type="match status" value="1"/>
</dbReference>
<keyword evidence="4 6" id="KW-1133">Transmembrane helix</keyword>
<dbReference type="GO" id="GO:0006629">
    <property type="term" value="P:lipid metabolic process"/>
    <property type="evidence" value="ECO:0007669"/>
    <property type="project" value="InterPro"/>
</dbReference>
<dbReference type="EnsemblPlants" id="Bo9g163590.1">
    <property type="protein sequence ID" value="Bo9g163590.1"/>
    <property type="gene ID" value="Bo9g163590"/>
</dbReference>
<dbReference type="Gramene" id="Bo9g163590.1">
    <property type="protein sequence ID" value="Bo9g163590.1"/>
    <property type="gene ID" value="Bo9g163590"/>
</dbReference>
<accession>A0A0D3EF59</accession>
<dbReference type="GO" id="GO:0016020">
    <property type="term" value="C:membrane"/>
    <property type="evidence" value="ECO:0007669"/>
    <property type="project" value="UniProtKB-SubCell"/>
</dbReference>
<dbReference type="InterPro" id="IPR001104">
    <property type="entry name" value="3-oxo-5_a-steroid_4-DH_C"/>
</dbReference>
<protein>
    <recommendedName>
        <fullName evidence="7">3-oxo-5-alpha-steroid 4-dehydrogenase C-terminal domain-containing protein</fullName>
    </recommendedName>
</protein>
<reference evidence="8 9" key="1">
    <citation type="journal article" date="2014" name="Genome Biol.">
        <title>Transcriptome and methylome profiling reveals relics of genome dominance in the mesopolyploid Brassica oleracea.</title>
        <authorList>
            <person name="Parkin I.A."/>
            <person name="Koh C."/>
            <person name="Tang H."/>
            <person name="Robinson S.J."/>
            <person name="Kagale S."/>
            <person name="Clarke W.E."/>
            <person name="Town C.D."/>
            <person name="Nixon J."/>
            <person name="Krishnakumar V."/>
            <person name="Bidwell S.L."/>
            <person name="Denoeud F."/>
            <person name="Belcram H."/>
            <person name="Links M.G."/>
            <person name="Just J."/>
            <person name="Clarke C."/>
            <person name="Bender T."/>
            <person name="Huebert T."/>
            <person name="Mason A.S."/>
            <person name="Pires J.C."/>
            <person name="Barker G."/>
            <person name="Moore J."/>
            <person name="Walley P.G."/>
            <person name="Manoli S."/>
            <person name="Batley J."/>
            <person name="Edwards D."/>
            <person name="Nelson M.N."/>
            <person name="Wang X."/>
            <person name="Paterson A.H."/>
            <person name="King G."/>
            <person name="Bancroft I."/>
            <person name="Chalhoub B."/>
            <person name="Sharpe A.G."/>
        </authorList>
    </citation>
    <scope>NUCLEOTIDE SEQUENCE</scope>
    <source>
        <strain evidence="8 9">cv. TO1000</strain>
    </source>
</reference>
<dbReference type="GO" id="GO:0016627">
    <property type="term" value="F:oxidoreductase activity, acting on the CH-CH group of donors"/>
    <property type="evidence" value="ECO:0007669"/>
    <property type="project" value="InterPro"/>
</dbReference>
<evidence type="ECO:0000313" key="8">
    <source>
        <dbReference type="EnsemblPlants" id="Bo9g163590.1"/>
    </source>
</evidence>
<evidence type="ECO:0000313" key="9">
    <source>
        <dbReference type="Proteomes" id="UP000032141"/>
    </source>
</evidence>
<dbReference type="STRING" id="109376.A0A0D3EF59"/>
<dbReference type="HOGENOM" id="CLU_644593_0_0_1"/>
<evidence type="ECO:0000256" key="1">
    <source>
        <dbReference type="ARBA" id="ARBA00004141"/>
    </source>
</evidence>
<dbReference type="AlphaFoldDB" id="A0A0D3EF59"/>
<dbReference type="OMA" id="AVICPHY"/>
<comment type="subcellular location">
    <subcellularLocation>
        <location evidence="1">Membrane</location>
        <topology evidence="1">Multi-pass membrane protein</topology>
    </subcellularLocation>
</comment>
<dbReference type="PROSITE" id="PS50244">
    <property type="entry name" value="S5A_REDUCTASE"/>
    <property type="match status" value="1"/>
</dbReference>
<dbReference type="PANTHER" id="PTHR10556:SF35">
    <property type="entry name" value="3-OXO-5-ALPHA-STEROID 4-DEHYDROGENASE FAMILY PROTEIN"/>
    <property type="match status" value="1"/>
</dbReference>
<dbReference type="InterPro" id="IPR039357">
    <property type="entry name" value="SRD5A/TECR"/>
</dbReference>
<name>A0A0D3EF59_BRAOL</name>
<keyword evidence="5 6" id="KW-0472">Membrane</keyword>
<dbReference type="eggNOG" id="KOG1638">
    <property type="taxonomic scope" value="Eukaryota"/>
</dbReference>
<evidence type="ECO:0000256" key="4">
    <source>
        <dbReference type="ARBA" id="ARBA00022989"/>
    </source>
</evidence>
<keyword evidence="9" id="KW-1185">Reference proteome</keyword>
<evidence type="ECO:0000256" key="6">
    <source>
        <dbReference type="SAM" id="Phobius"/>
    </source>
</evidence>